<gene>
    <name evidence="2" type="ORF">BLGHR1_13070</name>
</gene>
<dbReference type="AlphaFoldDB" id="A0A383UPP2"/>
<evidence type="ECO:0000313" key="2">
    <source>
        <dbReference type="EMBL" id="SZF02291.1"/>
    </source>
</evidence>
<accession>A0A383UPP2</accession>
<feature type="chain" id="PRO_5016773215" evidence="1">
    <location>
        <begin position="20"/>
        <end position="102"/>
    </location>
</feature>
<protein>
    <submittedName>
        <fullName evidence="2">Uncharacterized protein</fullName>
    </submittedName>
</protein>
<dbReference type="Proteomes" id="UP000275772">
    <property type="component" value="Unassembled WGS sequence"/>
</dbReference>
<keyword evidence="1" id="KW-0732">Signal</keyword>
<evidence type="ECO:0000256" key="1">
    <source>
        <dbReference type="SAM" id="SignalP"/>
    </source>
</evidence>
<dbReference type="VEuPathDB" id="FungiDB:BLGHR1_13070"/>
<organism evidence="2 3">
    <name type="scientific">Blumeria hordei</name>
    <name type="common">Barley powdery mildew</name>
    <name type="synonym">Blumeria graminis f. sp. hordei</name>
    <dbReference type="NCBI Taxonomy" id="2867405"/>
    <lineage>
        <taxon>Eukaryota</taxon>
        <taxon>Fungi</taxon>
        <taxon>Dikarya</taxon>
        <taxon>Ascomycota</taxon>
        <taxon>Pezizomycotina</taxon>
        <taxon>Leotiomycetes</taxon>
        <taxon>Erysiphales</taxon>
        <taxon>Erysiphaceae</taxon>
        <taxon>Blumeria</taxon>
    </lineage>
</organism>
<feature type="signal peptide" evidence="1">
    <location>
        <begin position="1"/>
        <end position="19"/>
    </location>
</feature>
<name>A0A383UPP2_BLUHO</name>
<proteinExistence type="predicted"/>
<evidence type="ECO:0000313" key="3">
    <source>
        <dbReference type="Proteomes" id="UP000275772"/>
    </source>
</evidence>
<dbReference type="EMBL" id="UNSH01000042">
    <property type="protein sequence ID" value="SZF02291.1"/>
    <property type="molecule type" value="Genomic_DNA"/>
</dbReference>
<sequence length="102" mass="11187">MRFILTLIPILSIFSSTQALPFSIDEQVSVPTNSDKRALPESNIFGTKIGVSWPVINRKLTPNNLNAELNPRGVDDVVSMDFKALTNGFKGAARIESLPEQS</sequence>
<reference evidence="2 3" key="1">
    <citation type="submission" date="2017-11" db="EMBL/GenBank/DDBJ databases">
        <authorList>
            <person name="Kracher B."/>
        </authorList>
    </citation>
    <scope>NUCLEOTIDE SEQUENCE [LARGE SCALE GENOMIC DNA]</scope>
    <source>
        <strain evidence="2 3">RACE1</strain>
    </source>
</reference>